<keyword evidence="3" id="KW-1185">Reference proteome</keyword>
<sequence>LGIRPKGYKMTRWDYDAYLKTRNATLTSSTGRAIRLRGGLVGRIAAEVVPDVEVLDGPILGDEVVAQARGSYFLDDGVTDETLDRICGVYHVYVDNGSKDVVHESWWPKHDIFMASGRFSDQWLPDSEDFYKKRMQILSSGIFDTKSSSQWRSDLKFKKVQSMSFINGSEQLARIFLAESSRAR</sequence>
<dbReference type="AlphaFoldDB" id="A0A9P6CBX5"/>
<organism evidence="1 3">
    <name type="scientific">Collybia nuda</name>
    <dbReference type="NCBI Taxonomy" id="64659"/>
    <lineage>
        <taxon>Eukaryota</taxon>
        <taxon>Fungi</taxon>
        <taxon>Dikarya</taxon>
        <taxon>Basidiomycota</taxon>
        <taxon>Agaricomycotina</taxon>
        <taxon>Agaricomycetes</taxon>
        <taxon>Agaricomycetidae</taxon>
        <taxon>Agaricales</taxon>
        <taxon>Tricholomatineae</taxon>
        <taxon>Clitocybaceae</taxon>
        <taxon>Collybia</taxon>
    </lineage>
</organism>
<evidence type="ECO:0000313" key="2">
    <source>
        <dbReference type="EMBL" id="KAF9455550.1"/>
    </source>
</evidence>
<protein>
    <submittedName>
        <fullName evidence="1">Uncharacterized protein</fullName>
    </submittedName>
</protein>
<evidence type="ECO:0000313" key="1">
    <source>
        <dbReference type="EMBL" id="KAF9455529.1"/>
    </source>
</evidence>
<dbReference type="EMBL" id="MU150621">
    <property type="protein sequence ID" value="KAF9455550.1"/>
    <property type="molecule type" value="Genomic_DNA"/>
</dbReference>
<gene>
    <name evidence="2" type="ORF">BDZ94DRAFT_1179747</name>
    <name evidence="1" type="ORF">BDZ94DRAFT_1179779</name>
</gene>
<dbReference type="EMBL" id="MU150628">
    <property type="protein sequence ID" value="KAF9455529.1"/>
    <property type="molecule type" value="Genomic_DNA"/>
</dbReference>
<reference evidence="1" key="1">
    <citation type="submission" date="2020-11" db="EMBL/GenBank/DDBJ databases">
        <authorList>
            <consortium name="DOE Joint Genome Institute"/>
            <person name="Ahrendt S."/>
            <person name="Riley R."/>
            <person name="Andreopoulos W."/>
            <person name="Labutti K."/>
            <person name="Pangilinan J."/>
            <person name="Ruiz-Duenas F.J."/>
            <person name="Barrasa J.M."/>
            <person name="Sanchez-Garcia M."/>
            <person name="Camarero S."/>
            <person name="Miyauchi S."/>
            <person name="Serrano A."/>
            <person name="Linde D."/>
            <person name="Babiker R."/>
            <person name="Drula E."/>
            <person name="Ayuso-Fernandez I."/>
            <person name="Pacheco R."/>
            <person name="Padilla G."/>
            <person name="Ferreira P."/>
            <person name="Barriuso J."/>
            <person name="Kellner H."/>
            <person name="Castanera R."/>
            <person name="Alfaro M."/>
            <person name="Ramirez L."/>
            <person name="Pisabarro A.G."/>
            <person name="Kuo A."/>
            <person name="Tritt A."/>
            <person name="Lipzen A."/>
            <person name="He G."/>
            <person name="Yan M."/>
            <person name="Ng V."/>
            <person name="Cullen D."/>
            <person name="Martin F."/>
            <person name="Rosso M.-N."/>
            <person name="Henrissat B."/>
            <person name="Hibbett D."/>
            <person name="Martinez A.T."/>
            <person name="Grigoriev I.V."/>
        </authorList>
    </citation>
    <scope>NUCLEOTIDE SEQUENCE</scope>
    <source>
        <strain evidence="1">CBS 247.69</strain>
    </source>
</reference>
<evidence type="ECO:0000313" key="3">
    <source>
        <dbReference type="Proteomes" id="UP000807353"/>
    </source>
</evidence>
<accession>A0A9P6CBX5</accession>
<name>A0A9P6CBX5_9AGAR</name>
<feature type="non-terminal residue" evidence="1">
    <location>
        <position position="1"/>
    </location>
</feature>
<proteinExistence type="predicted"/>
<dbReference type="Proteomes" id="UP000807353">
    <property type="component" value="Unassembled WGS sequence"/>
</dbReference>
<comment type="caution">
    <text evidence="1">The sequence shown here is derived from an EMBL/GenBank/DDBJ whole genome shotgun (WGS) entry which is preliminary data.</text>
</comment>
<dbReference type="OrthoDB" id="3268696at2759"/>